<sequence>MSQTGRCRGQARHWDWMSEKRCKLLFLVASHSIKVHLAWSSAIRRKEDRRQGRYSAWPPPQALGHAVDVVPSAVVPMSIDTVVYSPNQVVGNAPRLCRQEGGVSRDVAGNCQLRDDLTEDVEAITEVCS</sequence>
<proteinExistence type="predicted"/>
<keyword evidence="2" id="KW-1185">Reference proteome</keyword>
<name>W7LXE1_GIBM7</name>
<protein>
    <submittedName>
        <fullName evidence="1">Uncharacterized protein</fullName>
    </submittedName>
</protein>
<dbReference type="EMBL" id="CM000582">
    <property type="protein sequence ID" value="EWG40140.1"/>
    <property type="molecule type" value="Genomic_DNA"/>
</dbReference>
<reference evidence="1 2" key="1">
    <citation type="journal article" date="2010" name="Nature">
        <title>Comparative genomics reveals mobile pathogenicity chromosomes in Fusarium.</title>
        <authorList>
            <person name="Ma L.J."/>
            <person name="van der Does H.C."/>
            <person name="Borkovich K.A."/>
            <person name="Coleman J.J."/>
            <person name="Daboussi M.J."/>
            <person name="Di Pietro A."/>
            <person name="Dufresne M."/>
            <person name="Freitag M."/>
            <person name="Grabherr M."/>
            <person name="Henrissat B."/>
            <person name="Houterman P.M."/>
            <person name="Kang S."/>
            <person name="Shim W.B."/>
            <person name="Woloshuk C."/>
            <person name="Xie X."/>
            <person name="Xu J.R."/>
            <person name="Antoniw J."/>
            <person name="Baker S.E."/>
            <person name="Bluhm B.H."/>
            <person name="Breakspear A."/>
            <person name="Brown D.W."/>
            <person name="Butchko R.A."/>
            <person name="Chapman S."/>
            <person name="Coulson R."/>
            <person name="Coutinho P.M."/>
            <person name="Danchin E.G."/>
            <person name="Diener A."/>
            <person name="Gale L.R."/>
            <person name="Gardiner D.M."/>
            <person name="Goff S."/>
            <person name="Hammond-Kosack K.E."/>
            <person name="Hilburn K."/>
            <person name="Hua-Van A."/>
            <person name="Jonkers W."/>
            <person name="Kazan K."/>
            <person name="Kodira C.D."/>
            <person name="Koehrsen M."/>
            <person name="Kumar L."/>
            <person name="Lee Y.H."/>
            <person name="Li L."/>
            <person name="Manners J.M."/>
            <person name="Miranda-Saavedra D."/>
            <person name="Mukherjee M."/>
            <person name="Park G."/>
            <person name="Park J."/>
            <person name="Park S.Y."/>
            <person name="Proctor R.H."/>
            <person name="Regev A."/>
            <person name="Ruiz-Roldan M.C."/>
            <person name="Sain D."/>
            <person name="Sakthikumar S."/>
            <person name="Sykes S."/>
            <person name="Schwartz D.C."/>
            <person name="Turgeon B.G."/>
            <person name="Wapinski I."/>
            <person name="Yoder O."/>
            <person name="Young S."/>
            <person name="Zeng Q."/>
            <person name="Zhou S."/>
            <person name="Galagan J."/>
            <person name="Cuomo C.A."/>
            <person name="Kistler H.C."/>
            <person name="Rep M."/>
        </authorList>
    </citation>
    <scope>NUCLEOTIDE SEQUENCE [LARGE SCALE GENOMIC DNA]</scope>
    <source>
        <strain evidence="2">M3125 / FGSC 7600</strain>
    </source>
</reference>
<dbReference type="Proteomes" id="UP000009096">
    <property type="component" value="Chromosome 5"/>
</dbReference>
<dbReference type="EMBL" id="DS022244">
    <property type="protein sequence ID" value="EWG40140.1"/>
    <property type="molecule type" value="Genomic_DNA"/>
</dbReference>
<dbReference type="GeneID" id="30071987"/>
<accession>W7LXE1</accession>
<dbReference type="AlphaFoldDB" id="W7LXE1"/>
<evidence type="ECO:0000313" key="2">
    <source>
        <dbReference type="Proteomes" id="UP000009096"/>
    </source>
</evidence>
<organism evidence="1 2">
    <name type="scientific">Gibberella moniliformis (strain M3125 / FGSC 7600)</name>
    <name type="common">Maize ear and stalk rot fungus</name>
    <name type="synonym">Fusarium verticillioides</name>
    <dbReference type="NCBI Taxonomy" id="334819"/>
    <lineage>
        <taxon>Eukaryota</taxon>
        <taxon>Fungi</taxon>
        <taxon>Dikarya</taxon>
        <taxon>Ascomycota</taxon>
        <taxon>Pezizomycotina</taxon>
        <taxon>Sordariomycetes</taxon>
        <taxon>Hypocreomycetidae</taxon>
        <taxon>Hypocreales</taxon>
        <taxon>Nectriaceae</taxon>
        <taxon>Fusarium</taxon>
        <taxon>Fusarium fujikuroi species complex</taxon>
    </lineage>
</organism>
<dbReference type="VEuPathDB" id="FungiDB:FVEG_15111"/>
<gene>
    <name evidence="1" type="ORF">FVEG_15111</name>
</gene>
<evidence type="ECO:0000313" key="1">
    <source>
        <dbReference type="EMBL" id="EWG40140.1"/>
    </source>
</evidence>
<dbReference type="RefSeq" id="XP_018746331.1">
    <property type="nucleotide sequence ID" value="XM_018904206.1"/>
</dbReference>
<dbReference type="KEGG" id="fvr:FVEG_15111"/>